<dbReference type="Proteomes" id="UP000784128">
    <property type="component" value="Unassembled WGS sequence"/>
</dbReference>
<evidence type="ECO:0000313" key="3">
    <source>
        <dbReference type="Proteomes" id="UP000784128"/>
    </source>
</evidence>
<dbReference type="RefSeq" id="WP_214298091.1">
    <property type="nucleotide sequence ID" value="NZ_JAHDYS010000007.1"/>
</dbReference>
<feature type="transmembrane region" description="Helical" evidence="1">
    <location>
        <begin position="231"/>
        <end position="253"/>
    </location>
</feature>
<feature type="transmembrane region" description="Helical" evidence="1">
    <location>
        <begin position="132"/>
        <end position="155"/>
    </location>
</feature>
<feature type="transmembrane region" description="Helical" evidence="1">
    <location>
        <begin position="335"/>
        <end position="354"/>
    </location>
</feature>
<feature type="transmembrane region" description="Helical" evidence="1">
    <location>
        <begin position="164"/>
        <end position="185"/>
    </location>
</feature>
<sequence>MAGIGFELRKLLKRDSYFSLLQTYAYAGIISSGPWILSIIAVLIIGIISVPVVIPAVLVSQFQTCITYLIALSLIFTGLMQLSFTRYCADRIFEKEHFRLLPNLNGLLLIVTTLGGIIAFPLSLVLFPDNSIIFRLVFATTFVVLSCVWVAAILLSGLKAYKAILINFAAGYGIALILSIFLRFWKLEGLMLAFLTGQFVLLKGMLFVIFRNYPSRNFIEFDFIRPRRMHVSLILTGLFYNLGIWIDKFVFWFHPFTGSNVIGPLRASEIYDLPIFLAYLSILPGMAVFLVRMETDFVEYYDRYYDAVREGGSLSYIQEMKDEMVRMAREGIYDIIKIQAIATIVVFLAGRTLLEMAGISVVYLPLMYIDVVGAGLQVVFLGIINIYFYLDRRGRALTLTGVFAALNCGFSIFSILLGPYFYGYGFAGSLCISILCGMLLLDRDLVSLEYKTFMLQ</sequence>
<keyword evidence="3" id="KW-1185">Reference proteome</keyword>
<feature type="transmembrane region" description="Helical" evidence="1">
    <location>
        <begin position="366"/>
        <end position="390"/>
    </location>
</feature>
<dbReference type="InterPro" id="IPR031617">
    <property type="entry name" value="PelG"/>
</dbReference>
<keyword evidence="1" id="KW-1133">Transmembrane helix</keyword>
<gene>
    <name evidence="2" type="primary">pelG</name>
    <name evidence="2" type="ORF">KJB30_08675</name>
</gene>
<feature type="transmembrane region" description="Helical" evidence="1">
    <location>
        <begin position="273"/>
        <end position="291"/>
    </location>
</feature>
<evidence type="ECO:0000256" key="1">
    <source>
        <dbReference type="SAM" id="Phobius"/>
    </source>
</evidence>
<dbReference type="Pfam" id="PF16933">
    <property type="entry name" value="PelG"/>
    <property type="match status" value="1"/>
</dbReference>
<feature type="transmembrane region" description="Helical" evidence="1">
    <location>
        <begin position="106"/>
        <end position="126"/>
    </location>
</feature>
<proteinExistence type="predicted"/>
<feature type="transmembrane region" description="Helical" evidence="1">
    <location>
        <begin position="21"/>
        <end position="54"/>
    </location>
</feature>
<feature type="transmembrane region" description="Helical" evidence="1">
    <location>
        <begin position="422"/>
        <end position="441"/>
    </location>
</feature>
<name>A0ABS5U886_9BACT</name>
<keyword evidence="1" id="KW-0812">Transmembrane</keyword>
<evidence type="ECO:0000313" key="2">
    <source>
        <dbReference type="EMBL" id="MBT1071854.1"/>
    </source>
</evidence>
<organism evidence="2 3">
    <name type="scientific">Pelotalea chapellei</name>
    <dbReference type="NCBI Taxonomy" id="44671"/>
    <lineage>
        <taxon>Bacteria</taxon>
        <taxon>Pseudomonadati</taxon>
        <taxon>Thermodesulfobacteriota</taxon>
        <taxon>Desulfuromonadia</taxon>
        <taxon>Geobacterales</taxon>
        <taxon>Geobacteraceae</taxon>
        <taxon>Pelotalea</taxon>
    </lineage>
</organism>
<keyword evidence="1" id="KW-0472">Membrane</keyword>
<protein>
    <submittedName>
        <fullName evidence="2">Exopolysaccharide Pel transporter PelG</fullName>
    </submittedName>
</protein>
<reference evidence="2 3" key="1">
    <citation type="submission" date="2021-05" db="EMBL/GenBank/DDBJ databases">
        <title>The draft genome of Geobacter chapellei DSM 13688.</title>
        <authorList>
            <person name="Xu Z."/>
            <person name="Masuda Y."/>
            <person name="Itoh H."/>
            <person name="Senoo K."/>
        </authorList>
    </citation>
    <scope>NUCLEOTIDE SEQUENCE [LARGE SCALE GENOMIC DNA]</scope>
    <source>
        <strain evidence="2 3">DSM 13688</strain>
    </source>
</reference>
<accession>A0ABS5U886</accession>
<dbReference type="EMBL" id="JAHDYS010000007">
    <property type="protein sequence ID" value="MBT1071854.1"/>
    <property type="molecule type" value="Genomic_DNA"/>
</dbReference>
<comment type="caution">
    <text evidence="2">The sequence shown here is derived from an EMBL/GenBank/DDBJ whole genome shotgun (WGS) entry which is preliminary data.</text>
</comment>
<feature type="transmembrane region" description="Helical" evidence="1">
    <location>
        <begin position="191"/>
        <end position="210"/>
    </location>
</feature>
<feature type="transmembrane region" description="Helical" evidence="1">
    <location>
        <begin position="397"/>
        <end position="416"/>
    </location>
</feature>
<feature type="transmembrane region" description="Helical" evidence="1">
    <location>
        <begin position="66"/>
        <end position="85"/>
    </location>
</feature>